<evidence type="ECO:0000256" key="3">
    <source>
        <dbReference type="ARBA" id="ARBA00022679"/>
    </source>
</evidence>
<dbReference type="SUPFAM" id="SSF56672">
    <property type="entry name" value="DNA/RNA polymerases"/>
    <property type="match status" value="1"/>
</dbReference>
<keyword evidence="2" id="KW-0696">RNA-directed RNA polymerase</keyword>
<protein>
    <recommendedName>
        <fullName evidence="1">RNA-directed RNA polymerase</fullName>
        <ecNumber evidence="1">2.7.7.48</ecNumber>
    </recommendedName>
</protein>
<evidence type="ECO:0000256" key="1">
    <source>
        <dbReference type="ARBA" id="ARBA00012494"/>
    </source>
</evidence>
<reference evidence="6" key="1">
    <citation type="journal article" date="2024" name="J. Invertebr. Pathol.">
        <title>RNA virus diversity and prevalence in field and laboratory populations of melon fly throughout its distribution.</title>
        <authorList>
            <person name="Kumar Pradhan S."/>
            <person name="Morrow J.L."/>
            <person name="Sharpe S.R."/>
            <person name="Karuppannasamy A."/>
            <person name="Ramasamy E."/>
            <person name="Bynakal S."/>
            <person name="Maligeppagol M."/>
            <person name="Ramasamy A."/>
            <person name="Riegler M."/>
        </authorList>
    </citation>
    <scope>NUCLEOTIDE SEQUENCE</scope>
    <source>
        <strain evidence="6">ZcOV3S1</strain>
    </source>
</reference>
<evidence type="ECO:0000256" key="2">
    <source>
        <dbReference type="ARBA" id="ARBA00022484"/>
    </source>
</evidence>
<evidence type="ECO:0000256" key="5">
    <source>
        <dbReference type="SAM" id="Phobius"/>
    </source>
</evidence>
<organism evidence="6">
    <name type="scientific">Zeugodacus cucurbitae orbivirus 3</name>
    <dbReference type="NCBI Taxonomy" id="3159472"/>
    <lineage>
        <taxon>Viruses</taxon>
        <taxon>Riboviria</taxon>
        <taxon>Orthornavirae</taxon>
        <taxon>Duplornaviricota</taxon>
        <taxon>Resentoviricetes</taxon>
        <taxon>Reovirales</taxon>
        <taxon>Sedoreoviridae</taxon>
        <taxon>Orbivirus</taxon>
    </lineage>
</organism>
<dbReference type="Pfam" id="PF05788">
    <property type="entry name" value="Orbi_VP1"/>
    <property type="match status" value="2"/>
</dbReference>
<keyword evidence="5" id="KW-0472">Membrane</keyword>
<dbReference type="EC" id="2.7.7.48" evidence="1"/>
<dbReference type="InterPro" id="IPR043502">
    <property type="entry name" value="DNA/RNA_pol_sf"/>
</dbReference>
<dbReference type="EMBL" id="PP626187">
    <property type="protein sequence ID" value="XBO77583.1"/>
    <property type="molecule type" value="Genomic_RNA"/>
</dbReference>
<keyword evidence="3" id="KW-0808">Transferase</keyword>
<keyword evidence="5" id="KW-1133">Transmembrane helix</keyword>
<accession>A0AAU7L0Q1</accession>
<evidence type="ECO:0000313" key="6">
    <source>
        <dbReference type="EMBL" id="XBO77583.1"/>
    </source>
</evidence>
<dbReference type="GO" id="GO:0003723">
    <property type="term" value="F:RNA binding"/>
    <property type="evidence" value="ECO:0007669"/>
    <property type="project" value="InterPro"/>
</dbReference>
<evidence type="ECO:0000256" key="4">
    <source>
        <dbReference type="ARBA" id="ARBA00022695"/>
    </source>
</evidence>
<proteinExistence type="predicted"/>
<dbReference type="GO" id="GO:0006351">
    <property type="term" value="P:DNA-templated transcription"/>
    <property type="evidence" value="ECO:0007669"/>
    <property type="project" value="InterPro"/>
</dbReference>
<keyword evidence="5" id="KW-0812">Transmembrane</keyword>
<sequence length="1325" mass="151988">MMYRFYSKKVQERLKSLGSGSGIDARDLGWFDRHWAEAETVLLTPPMNVLYTEHTLWFASRMSWSDNILKSICDKYGIKPNYVLYKRCEKYVMNKPFELREEFLDTYSVNPDVCYHALLISRAQKETQVYGTMPLYRWFVYFCSLASVPYIELCYISGLVYKSYPNVLFKMSKKDNSRLEDFSLYYNIVNIVECLLNICELRMSLIFSKISVGGKMFDLYEILDEIAGIVPVSPKIRIKAIRNFLNFAVRHAGAYSKRPSFVCHDGADPISVSATSNLFIREDDAELLGRFLYIPTTVNALNEGRVSLRTLKLFKLLDLIEHLLIASFLPTPEVERTNTNDFTVCCSFLLNIMRIAGYGRGMKRFAINESKPERDDSYGDIASTVKDMWMNFHKQALNAGFRATTNDDFIHKCVGSWRSTSAGMPPLKIKVTIDGEDQSVSVRKKMAMGAVLGKKLFSKEYMSIKLDKNNPGKVGARDVPYKATRIIYPIPMPTLHAMIAVSQHLVDYASHSSKPGMRVPYSNIPFNCDHIASGSEETTGVRIVDNLSTIIVSGSQNYINLDMDMAGYDSCCVYKNFRKPMIDALKEMSNNELFGPDNIPWEQMVDYAFGNGYVHDTYWDAGRLPILYLNEAGLIFRKEIESKAAIVLLRVNADRNEKLEKLQGATELTEGEYYVLSDEYLSPDLFQYFSIGYVMDGSDLVHLTSEGSGEKTTLCANSIMNLALQARLFIDIKECKLGRCLRPVVNHAIGDDISITMEIIDYSFTSEDVEEFMLLLKSRLELYGFDISLPKTCFLPRQSEFVQTYAIRGLYIPKDQIMTISSERPRIIDDAIAFVDSFKRLLLSRVSRGMNESAALLHVLYHYRVIMAFDLRRMKISFNGPIPRDRLGDFQIFLRAPTFAEHVRVASFKQHKDKKDVVVFYPSIILATLPRNAGGIGLNCRTLALVHDSAFYLYVISQLPEREMQLHMLIYSFFYGIEYPSGFTDSGSVRVDFNSKSLHSLIPINMLFHERSIMLVQKMPFSIGRLNMENVPLSLAKKGLQFENFMREVDFKQKERDFQVYLSKLGTKRLSIKSVTMELVPLCFKYGLVIHSGSNKESFIFGLQPEYQILIRRVGISLVLSQRRDRRERIRMLISRDPALRSLRTPEDIYNIFRKYGINDESDRQAGLVLLLRMGFHESIASEIVETFLNFLEFTIEDGLYGALTDDLSSMINLITPESFNLFSFPNNIQGMLRYQLYIFSTQMCLYNFMGEIRNKKDDFNVDVPFTTPFEATQMSSNENMQFKQLGKFMSFPRIVNIFKNYHSRKEAIPLIVNLTADLQMADST</sequence>
<dbReference type="GO" id="GO:0003968">
    <property type="term" value="F:RNA-directed RNA polymerase activity"/>
    <property type="evidence" value="ECO:0007669"/>
    <property type="project" value="UniProtKB-KW"/>
</dbReference>
<dbReference type="InterPro" id="IPR008723">
    <property type="entry name" value="RNA_pol_orbivir"/>
</dbReference>
<feature type="transmembrane region" description="Helical" evidence="5">
    <location>
        <begin position="138"/>
        <end position="161"/>
    </location>
</feature>
<keyword evidence="4" id="KW-0548">Nucleotidyltransferase</keyword>
<name>A0AAU7L0Q1_9REOV</name>
<reference evidence="6" key="2">
    <citation type="submission" date="2024-04" db="EMBL/GenBank/DDBJ databases">
        <authorList>
            <person name="Pradhan S.K."/>
            <person name="Morrow J.L."/>
            <person name="Sharpe S.R."/>
            <person name="Karupannasamy A."/>
            <person name="Bynakal S."/>
            <person name="Ramasamy A."/>
            <person name="Riegler M."/>
        </authorList>
    </citation>
    <scope>NUCLEOTIDE SEQUENCE</scope>
    <source>
        <strain evidence="6">ZcOV3S1</strain>
    </source>
</reference>